<keyword evidence="5" id="KW-1185">Reference proteome</keyword>
<dbReference type="InterPro" id="IPR036513">
    <property type="entry name" value="STAS_dom_sf"/>
</dbReference>
<reference evidence="4" key="2">
    <citation type="submission" date="2020-09" db="EMBL/GenBank/DDBJ databases">
        <authorList>
            <person name="Sun Q."/>
            <person name="Ohkuma M."/>
        </authorList>
    </citation>
    <scope>NUCLEOTIDE SEQUENCE</scope>
    <source>
        <strain evidence="4">JCM 4477</strain>
    </source>
</reference>
<evidence type="ECO:0008006" key="6">
    <source>
        <dbReference type="Google" id="ProtNLM"/>
    </source>
</evidence>
<accession>A0A919DZ61</accession>
<evidence type="ECO:0000259" key="3">
    <source>
        <dbReference type="Pfam" id="PF14417"/>
    </source>
</evidence>
<evidence type="ECO:0000313" key="5">
    <source>
        <dbReference type="Proteomes" id="UP000630718"/>
    </source>
</evidence>
<dbReference type="EMBL" id="BNBI01000003">
    <property type="protein sequence ID" value="GHE93064.1"/>
    <property type="molecule type" value="Genomic_DNA"/>
</dbReference>
<dbReference type="InterPro" id="IPR058548">
    <property type="entry name" value="MlaB-like_STAS"/>
</dbReference>
<evidence type="ECO:0000313" key="4">
    <source>
        <dbReference type="EMBL" id="GHE93064.1"/>
    </source>
</evidence>
<protein>
    <recommendedName>
        <fullName evidence="6">STAS domain-containing protein</fullName>
    </recommendedName>
</protein>
<name>A0A919DZ61_9ACTN</name>
<reference evidence="4" key="1">
    <citation type="journal article" date="2014" name="Int. J. Syst. Evol. Microbiol.">
        <title>Complete genome sequence of Corynebacterium casei LMG S-19264T (=DSM 44701T), isolated from a smear-ripened cheese.</title>
        <authorList>
            <consortium name="US DOE Joint Genome Institute (JGI-PGF)"/>
            <person name="Walter F."/>
            <person name="Albersmeier A."/>
            <person name="Kalinowski J."/>
            <person name="Ruckert C."/>
        </authorList>
    </citation>
    <scope>NUCLEOTIDE SEQUENCE</scope>
    <source>
        <strain evidence="4">JCM 4477</strain>
    </source>
</reference>
<dbReference type="Gene3D" id="3.30.750.24">
    <property type="entry name" value="STAS domain"/>
    <property type="match status" value="1"/>
</dbReference>
<feature type="region of interest" description="Disordered" evidence="1">
    <location>
        <begin position="1"/>
        <end position="21"/>
    </location>
</feature>
<evidence type="ECO:0000256" key="1">
    <source>
        <dbReference type="SAM" id="MobiDB-lite"/>
    </source>
</evidence>
<feature type="domain" description="MEDS" evidence="3">
    <location>
        <begin position="20"/>
        <end position="180"/>
    </location>
</feature>
<dbReference type="Pfam" id="PF13466">
    <property type="entry name" value="STAS_2"/>
    <property type="match status" value="1"/>
</dbReference>
<dbReference type="Pfam" id="PF14417">
    <property type="entry name" value="MEDS"/>
    <property type="match status" value="1"/>
</dbReference>
<organism evidence="4 5">
    <name type="scientific">Streptomyces fumanus</name>
    <dbReference type="NCBI Taxonomy" id="67302"/>
    <lineage>
        <taxon>Bacteria</taxon>
        <taxon>Bacillati</taxon>
        <taxon>Actinomycetota</taxon>
        <taxon>Actinomycetes</taxon>
        <taxon>Kitasatosporales</taxon>
        <taxon>Streptomycetaceae</taxon>
        <taxon>Streptomyces</taxon>
    </lineage>
</organism>
<comment type="caution">
    <text evidence="4">The sequence shown here is derived from an EMBL/GenBank/DDBJ whole genome shotgun (WGS) entry which is preliminary data.</text>
</comment>
<feature type="domain" description="MlaB-like STAS" evidence="2">
    <location>
        <begin position="203"/>
        <end position="278"/>
    </location>
</feature>
<proteinExistence type="predicted"/>
<gene>
    <name evidence="4" type="ORF">GCM10018772_16040</name>
</gene>
<sequence>MVKMPGAAVPAEREPGTGHHSSVVFADDQEWAAHLCAFVRDGLARDEEIKYFADTTDPGRVLRTLGDAGIDAVAAERRGQLSVSTAAQTYLAGTGFDPDAMIGLWYDAVEESAARGYAGLRAIGEMSWGARDIPGADRLLEYELRIHQEVFERLPLTAWCFYDRRLLPDDRVDVLVGAHPANRGGPVGRPVLRVTPLTDRPGLRLSGSAGYDTREAVAAAAAAVRGMPTARVELDLAGLRHLDTASLATLAAAVADRPAGPPLGVRHAPPPLRRLLDLFPEFGSAVEVLDR</sequence>
<dbReference type="InterPro" id="IPR025847">
    <property type="entry name" value="MEDS_domain"/>
</dbReference>
<evidence type="ECO:0000259" key="2">
    <source>
        <dbReference type="Pfam" id="PF13466"/>
    </source>
</evidence>
<dbReference type="Proteomes" id="UP000630718">
    <property type="component" value="Unassembled WGS sequence"/>
</dbReference>
<dbReference type="AlphaFoldDB" id="A0A919DZ61"/>